<feature type="region of interest" description="Disordered" evidence="1">
    <location>
        <begin position="118"/>
        <end position="165"/>
    </location>
</feature>
<sequence>MLVLYTILLFIFAIQSAFCGSLNDEYSVGTNLNKYLYSSKMDADDNGKTDNENRPRWYAPRMGKRSYLEDIPPEIMEIFEKIENSPELQKLLLEKYQFEEVPIDVSFLTKTIKQRSLPSRPFTPRYGRDSSETQNLNSRPYPPRFGKRTNSDLPPYLPRLGRSAN</sequence>
<evidence type="ECO:0000256" key="1">
    <source>
        <dbReference type="SAM" id="MobiDB-lite"/>
    </source>
</evidence>
<name>A0A9J6BLI9_POLVA</name>
<evidence type="ECO:0000256" key="2">
    <source>
        <dbReference type="SAM" id="SignalP"/>
    </source>
</evidence>
<gene>
    <name evidence="3" type="ORF">PVAND_000979</name>
</gene>
<feature type="chain" id="PRO_5039917752" evidence="2">
    <location>
        <begin position="20"/>
        <end position="165"/>
    </location>
</feature>
<evidence type="ECO:0000313" key="4">
    <source>
        <dbReference type="Proteomes" id="UP001107558"/>
    </source>
</evidence>
<keyword evidence="2" id="KW-0732">Signal</keyword>
<dbReference type="OrthoDB" id="6424205at2759"/>
<dbReference type="Proteomes" id="UP001107558">
    <property type="component" value="Chromosome 3"/>
</dbReference>
<proteinExistence type="predicted"/>
<reference evidence="3" key="1">
    <citation type="submission" date="2021-03" db="EMBL/GenBank/DDBJ databases">
        <title>Chromosome level genome of the anhydrobiotic midge Polypedilum vanderplanki.</title>
        <authorList>
            <person name="Yoshida Y."/>
            <person name="Kikawada T."/>
            <person name="Gusev O."/>
        </authorList>
    </citation>
    <scope>NUCLEOTIDE SEQUENCE</scope>
    <source>
        <strain evidence="3">NIAS01</strain>
        <tissue evidence="3">Whole body or cell culture</tissue>
    </source>
</reference>
<comment type="caution">
    <text evidence="3">The sequence shown here is derived from an EMBL/GenBank/DDBJ whole genome shotgun (WGS) entry which is preliminary data.</text>
</comment>
<keyword evidence="4" id="KW-1185">Reference proteome</keyword>
<protein>
    <submittedName>
        <fullName evidence="3">Uncharacterized protein</fullName>
    </submittedName>
</protein>
<organism evidence="3 4">
    <name type="scientific">Polypedilum vanderplanki</name>
    <name type="common">Sleeping chironomid midge</name>
    <dbReference type="NCBI Taxonomy" id="319348"/>
    <lineage>
        <taxon>Eukaryota</taxon>
        <taxon>Metazoa</taxon>
        <taxon>Ecdysozoa</taxon>
        <taxon>Arthropoda</taxon>
        <taxon>Hexapoda</taxon>
        <taxon>Insecta</taxon>
        <taxon>Pterygota</taxon>
        <taxon>Neoptera</taxon>
        <taxon>Endopterygota</taxon>
        <taxon>Diptera</taxon>
        <taxon>Nematocera</taxon>
        <taxon>Chironomoidea</taxon>
        <taxon>Chironomidae</taxon>
        <taxon>Chironominae</taxon>
        <taxon>Polypedilum</taxon>
        <taxon>Polypedilum</taxon>
    </lineage>
</organism>
<evidence type="ECO:0000313" key="3">
    <source>
        <dbReference type="EMBL" id="KAG5670737.1"/>
    </source>
</evidence>
<dbReference type="EMBL" id="JADBJN010000003">
    <property type="protein sequence ID" value="KAG5670737.1"/>
    <property type="molecule type" value="Genomic_DNA"/>
</dbReference>
<accession>A0A9J6BLI9</accession>
<dbReference type="AlphaFoldDB" id="A0A9J6BLI9"/>
<feature type="signal peptide" evidence="2">
    <location>
        <begin position="1"/>
        <end position="19"/>
    </location>
</feature>